<evidence type="ECO:0000313" key="1">
    <source>
        <dbReference type="EMBL" id="KJK46350.1"/>
    </source>
</evidence>
<reference evidence="1 2" key="1">
    <citation type="submission" date="2015-02" db="EMBL/GenBank/DDBJ databases">
        <authorList>
            <person name="Ju K.-S."/>
            <person name="Doroghazi J.R."/>
            <person name="Metcalf W."/>
        </authorList>
    </citation>
    <scope>NUCLEOTIDE SEQUENCE [LARGE SCALE GENOMIC DNA]</scope>
    <source>
        <strain evidence="1 2">NRRL B-16140</strain>
    </source>
</reference>
<gene>
    <name evidence="1" type="ORF">UK23_23840</name>
</gene>
<name>A0A0F0GSR6_LENAE</name>
<dbReference type="EMBL" id="JYJG01000172">
    <property type="protein sequence ID" value="KJK46350.1"/>
    <property type="molecule type" value="Genomic_DNA"/>
</dbReference>
<organism evidence="1 2">
    <name type="scientific">Lentzea aerocolonigenes</name>
    <name type="common">Lechevalieria aerocolonigenes</name>
    <name type="synonym">Saccharothrix aerocolonigenes</name>
    <dbReference type="NCBI Taxonomy" id="68170"/>
    <lineage>
        <taxon>Bacteria</taxon>
        <taxon>Bacillati</taxon>
        <taxon>Actinomycetota</taxon>
        <taxon>Actinomycetes</taxon>
        <taxon>Pseudonocardiales</taxon>
        <taxon>Pseudonocardiaceae</taxon>
        <taxon>Lentzea</taxon>
    </lineage>
</organism>
<proteinExistence type="predicted"/>
<comment type="caution">
    <text evidence="1">The sequence shown here is derived from an EMBL/GenBank/DDBJ whole genome shotgun (WGS) entry which is preliminary data.</text>
</comment>
<accession>A0A0F0GSR6</accession>
<dbReference type="Proteomes" id="UP000033393">
    <property type="component" value="Unassembled WGS sequence"/>
</dbReference>
<dbReference type="RefSeq" id="WP_045313828.1">
    <property type="nucleotide sequence ID" value="NZ_JYJG01000172.1"/>
</dbReference>
<protein>
    <submittedName>
        <fullName evidence="1">Uncharacterized protein</fullName>
    </submittedName>
</protein>
<dbReference type="AlphaFoldDB" id="A0A0F0GSR6"/>
<sequence>MINPTGSNVSEIKARTSGHVLCRIDVFDVGNEKPTIGVRLGDITLRVHSLDAINELHYAWTIAEDEMDGLPGYYEDLHVGGNPGLYRAHLLVDLPGVPARSTTRVRRTIHTPAHVRIQYGPLVWEVTDFTAWGDVQKTLTAAIDVFDAMDPR</sequence>
<dbReference type="PATRIC" id="fig|68170.10.peg.6014"/>
<keyword evidence="2" id="KW-1185">Reference proteome</keyword>
<evidence type="ECO:0000313" key="2">
    <source>
        <dbReference type="Proteomes" id="UP000033393"/>
    </source>
</evidence>